<evidence type="ECO:0000259" key="1">
    <source>
        <dbReference type="Pfam" id="PF14230"/>
    </source>
</evidence>
<sequence length="100" mass="10204">MASVSACSGSVSIGGPDAVAEPELEQRVATALAEQMNQPVPNIDCPGNLAAEVDASIQCVLSVTGDTTRYPVDVRVTSVNGDDDVRFSAQVGTTPLPTDG</sequence>
<proteinExistence type="predicted"/>
<accession>A0A1S1RD57</accession>
<reference evidence="3" key="1">
    <citation type="submission" date="2016-07" db="EMBL/GenBank/DDBJ databases">
        <title>Frankia sp. NRRL B-16219 Genome sequencing.</title>
        <authorList>
            <person name="Ghodhbane-Gtari F."/>
            <person name="Swanson E."/>
            <person name="Gueddou A."/>
            <person name="Louati M."/>
            <person name="Nouioui I."/>
            <person name="Hezbri K."/>
            <person name="Abebe-Akele F."/>
            <person name="Simpson S."/>
            <person name="Morris K."/>
            <person name="Thomas K."/>
            <person name="Gtari M."/>
            <person name="Tisa L.S."/>
        </authorList>
    </citation>
    <scope>NUCLEOTIDE SEQUENCE [LARGE SCALE GENOMIC DNA]</scope>
    <source>
        <strain evidence="3">NRRL B-16219</strain>
    </source>
</reference>
<feature type="domain" description="DUF4333" evidence="1">
    <location>
        <begin position="3"/>
        <end position="81"/>
    </location>
</feature>
<dbReference type="Pfam" id="PF14230">
    <property type="entry name" value="DUF4333"/>
    <property type="match status" value="1"/>
</dbReference>
<dbReference type="AlphaFoldDB" id="A0A1S1RD57"/>
<keyword evidence="3" id="KW-1185">Reference proteome</keyword>
<name>A0A1S1RD57_9ACTN</name>
<evidence type="ECO:0000313" key="3">
    <source>
        <dbReference type="Proteomes" id="UP000179769"/>
    </source>
</evidence>
<dbReference type="EMBL" id="MAXA01000033">
    <property type="protein sequence ID" value="OHV43425.1"/>
    <property type="molecule type" value="Genomic_DNA"/>
</dbReference>
<gene>
    <name evidence="2" type="ORF">BBK14_31430</name>
</gene>
<evidence type="ECO:0000313" key="2">
    <source>
        <dbReference type="EMBL" id="OHV43425.1"/>
    </source>
</evidence>
<dbReference type="Proteomes" id="UP000179769">
    <property type="component" value="Unassembled WGS sequence"/>
</dbReference>
<comment type="caution">
    <text evidence="2">The sequence shown here is derived from an EMBL/GenBank/DDBJ whole genome shotgun (WGS) entry which is preliminary data.</text>
</comment>
<protein>
    <recommendedName>
        <fullName evidence="1">DUF4333 domain-containing protein</fullName>
    </recommendedName>
</protein>
<organism evidence="2 3">
    <name type="scientific">Parafrankia soli</name>
    <dbReference type="NCBI Taxonomy" id="2599596"/>
    <lineage>
        <taxon>Bacteria</taxon>
        <taxon>Bacillati</taxon>
        <taxon>Actinomycetota</taxon>
        <taxon>Actinomycetes</taxon>
        <taxon>Frankiales</taxon>
        <taxon>Frankiaceae</taxon>
        <taxon>Parafrankia</taxon>
    </lineage>
</organism>
<dbReference type="InterPro" id="IPR025637">
    <property type="entry name" value="DUF4333"/>
</dbReference>